<accession>A0A4U0TN06</accession>
<gene>
    <name evidence="2" type="ORF">B0A50_07568</name>
</gene>
<dbReference type="PANTHER" id="PTHR38790:SF4">
    <property type="entry name" value="2EXR DOMAIN-CONTAINING PROTEIN"/>
    <property type="match status" value="1"/>
</dbReference>
<reference evidence="2 3" key="1">
    <citation type="submission" date="2017-03" db="EMBL/GenBank/DDBJ databases">
        <title>Genomes of endolithic fungi from Antarctica.</title>
        <authorList>
            <person name="Coleine C."/>
            <person name="Masonjones S."/>
            <person name="Stajich J.E."/>
        </authorList>
    </citation>
    <scope>NUCLEOTIDE SEQUENCE [LARGE SCALE GENOMIC DNA]</scope>
    <source>
        <strain evidence="2 3">CCFEE 6315</strain>
    </source>
</reference>
<proteinExistence type="predicted"/>
<dbReference type="OrthoDB" id="5420711at2759"/>
<feature type="region of interest" description="Disordered" evidence="1">
    <location>
        <begin position="1"/>
        <end position="30"/>
    </location>
</feature>
<dbReference type="AlphaFoldDB" id="A0A4U0TN06"/>
<feature type="region of interest" description="Disordered" evidence="1">
    <location>
        <begin position="42"/>
        <end position="61"/>
    </location>
</feature>
<evidence type="ECO:0000256" key="1">
    <source>
        <dbReference type="SAM" id="MobiDB-lite"/>
    </source>
</evidence>
<feature type="compositionally biased region" description="Low complexity" evidence="1">
    <location>
        <begin position="48"/>
        <end position="61"/>
    </location>
</feature>
<keyword evidence="3" id="KW-1185">Reference proteome</keyword>
<name>A0A4U0TN06_9PEZI</name>
<protein>
    <submittedName>
        <fullName evidence="2">Uncharacterized protein</fullName>
    </submittedName>
</protein>
<evidence type="ECO:0000313" key="2">
    <source>
        <dbReference type="EMBL" id="TKA23360.1"/>
    </source>
</evidence>
<sequence length="389" mass="44532">MAEDDNKNRPASAVRSTDRQHPNSTTNVSLGLMRPLYTSCSEHHHAGQHQQHQHSQNPPSQAAPRFLRLNELPRMPTSSPVNHRPSPTDSPFLRLPTEIRLQIYALLVLPRKPTDLLPSYEKVHSSTQDYYDYDQKHPTTHQPLTANLTHPTLLIRTIDPIRYIKRYPHLRPTPLRTKYSVRCDRFRSACKSTTYRCVNNPRIEDQLAILRANKQIHAEAAELLYSSYTFDFDTHVEAIIPFFSDLTPFARSCVKSLRFVKRALAYEKEFDRCEWSAALRYLTSSQSGIALKRLQLGIVAGRPGEKGWDRVARYTAQDFQLLRSLGGMEWMQYLLEIQNLQELDVQAVVEHCPPATNSTAMAEYIRFSASVETGFRDFLHGAMVMAVAA</sequence>
<comment type="caution">
    <text evidence="2">The sequence shown here is derived from an EMBL/GenBank/DDBJ whole genome shotgun (WGS) entry which is preliminary data.</text>
</comment>
<dbReference type="EMBL" id="NAJL01000057">
    <property type="protein sequence ID" value="TKA23360.1"/>
    <property type="molecule type" value="Genomic_DNA"/>
</dbReference>
<dbReference type="Proteomes" id="UP000308549">
    <property type="component" value="Unassembled WGS sequence"/>
</dbReference>
<dbReference type="PANTHER" id="PTHR38790">
    <property type="entry name" value="2EXR DOMAIN-CONTAINING PROTEIN-RELATED"/>
    <property type="match status" value="1"/>
</dbReference>
<organism evidence="2 3">
    <name type="scientific">Salinomyces thailandicus</name>
    <dbReference type="NCBI Taxonomy" id="706561"/>
    <lineage>
        <taxon>Eukaryota</taxon>
        <taxon>Fungi</taxon>
        <taxon>Dikarya</taxon>
        <taxon>Ascomycota</taxon>
        <taxon>Pezizomycotina</taxon>
        <taxon>Dothideomycetes</taxon>
        <taxon>Dothideomycetidae</taxon>
        <taxon>Mycosphaerellales</taxon>
        <taxon>Teratosphaeriaceae</taxon>
        <taxon>Salinomyces</taxon>
    </lineage>
</organism>
<evidence type="ECO:0000313" key="3">
    <source>
        <dbReference type="Proteomes" id="UP000308549"/>
    </source>
</evidence>